<comment type="pathway">
    <text evidence="6">Protein modification; protein glycosylation.</text>
</comment>
<comment type="cofactor">
    <cofactor evidence="2">
        <name>Mn(2+)</name>
        <dbReference type="ChEBI" id="CHEBI:29035"/>
    </cofactor>
</comment>
<evidence type="ECO:0000256" key="6">
    <source>
        <dbReference type="ARBA" id="ARBA00004922"/>
    </source>
</evidence>
<comment type="cofactor">
    <cofactor evidence="3">
        <name>Mg(2+)</name>
        <dbReference type="ChEBI" id="CHEBI:18420"/>
    </cofactor>
</comment>
<comment type="caution">
    <text evidence="25">The sequence shown here is derived from an EMBL/GenBank/DDBJ whole genome shotgun (WGS) entry which is preliminary data.</text>
</comment>
<evidence type="ECO:0000256" key="16">
    <source>
        <dbReference type="ARBA" id="ARBA00023211"/>
    </source>
</evidence>
<evidence type="ECO:0000256" key="12">
    <source>
        <dbReference type="ARBA" id="ARBA00022723"/>
    </source>
</evidence>
<protein>
    <recommendedName>
        <fullName evidence="18">Dolichol-phosphate mannosyltransferase</fullName>
        <ecNumber evidence="8">2.4.1.83</ecNumber>
    </recommendedName>
    <alternativeName>
        <fullName evidence="20">Dolichol-phosphate mannose synthase</fullName>
    </alternativeName>
    <alternativeName>
        <fullName evidence="19">Dolichyl-phosphate beta-D-mannosyltransferase</fullName>
    </alternativeName>
    <alternativeName>
        <fullName evidence="21">Mannose-P-dolichol synthase</fullName>
    </alternativeName>
</protein>
<keyword evidence="14 22" id="KW-1133">Transmembrane helix</keyword>
<reference evidence="25" key="1">
    <citation type="journal article" date="2020" name="mSystems">
        <title>Genome- and Community-Level Interaction Insights into Carbon Utilization and Element Cycling Functions of Hydrothermarchaeota in Hydrothermal Sediment.</title>
        <authorList>
            <person name="Zhou Z."/>
            <person name="Liu Y."/>
            <person name="Xu W."/>
            <person name="Pan J."/>
            <person name="Luo Z.H."/>
            <person name="Li M."/>
        </authorList>
    </citation>
    <scope>NUCLEOTIDE SEQUENCE [LARGE SCALE GENOMIC DNA]</scope>
    <source>
        <strain evidence="25">SpSt-1105</strain>
    </source>
</reference>
<comment type="cofactor">
    <cofactor evidence="1">
        <name>Ca(2+)</name>
        <dbReference type="ChEBI" id="CHEBI:29108"/>
    </cofactor>
</comment>
<name>A0A7J3Z6L2_9CREN</name>
<evidence type="ECO:0000256" key="1">
    <source>
        <dbReference type="ARBA" id="ARBA00001913"/>
    </source>
</evidence>
<comment type="similarity">
    <text evidence="7">Belongs to the glycosyltransferase 2 family.</text>
</comment>
<evidence type="ECO:0000256" key="9">
    <source>
        <dbReference type="ARBA" id="ARBA00022676"/>
    </source>
</evidence>
<evidence type="ECO:0000256" key="10">
    <source>
        <dbReference type="ARBA" id="ARBA00022679"/>
    </source>
</evidence>
<evidence type="ECO:0000256" key="2">
    <source>
        <dbReference type="ARBA" id="ARBA00001936"/>
    </source>
</evidence>
<comment type="function">
    <text evidence="17">Transfers mannose from GDP-mannose to dolichol monophosphate to form dolichol phosphate mannose (Dol-P-Man) which is the mannosyl donor in pathways leading to N-glycosylation, glycosyl phosphatidylinositol membrane anchoring, and O-mannosylation of proteins.</text>
</comment>
<sequence length="356" mass="39506">MGVELSIVVPTYNERENIGILIERIDMVLRGAGVNYEVVIVDDNSPDGTADYAEELARTEGYPVKIVRRPGKLGLASAVIDGIKAVRGVFIAVMDADLQHPPEVLPQMLKALKGGCDIAIASRYVEGGSIEGWSLLRKVISKGAILIVRILLPKVRNIKDPISGYFMFRKDVIEGVLDKLKPRGYKTLLEILVRGRAREVCEVPYTFRPRYKGRSKLSAKEVIDYLLHILDLAPSYVKFAIVGALGTVVNLGTLTVLTLEGIPHAIASATAIEVSILNNFILNDIWTFRGGRKDKWWHRLLKFHGSSASAIIVQWTVSNALYYLLHIPSIIAQLVGIVAGFVLNYMLSKKFVWRTQ</sequence>
<gene>
    <name evidence="25" type="ORF">ENM66_03885</name>
</gene>
<dbReference type="GO" id="GO:0016020">
    <property type="term" value="C:membrane"/>
    <property type="evidence" value="ECO:0007669"/>
    <property type="project" value="UniProtKB-SubCell"/>
</dbReference>
<dbReference type="InterPro" id="IPR001173">
    <property type="entry name" value="Glyco_trans_2-like"/>
</dbReference>
<evidence type="ECO:0000256" key="17">
    <source>
        <dbReference type="ARBA" id="ARBA00053724"/>
    </source>
</evidence>
<evidence type="ECO:0000256" key="14">
    <source>
        <dbReference type="ARBA" id="ARBA00022989"/>
    </source>
</evidence>
<dbReference type="Pfam" id="PF04138">
    <property type="entry name" value="GtrA_DPMS_TM"/>
    <property type="match status" value="1"/>
</dbReference>
<keyword evidence="13" id="KW-0460">Magnesium</keyword>
<evidence type="ECO:0000256" key="18">
    <source>
        <dbReference type="ARBA" id="ARBA00074878"/>
    </source>
</evidence>
<dbReference type="CDD" id="cd06442">
    <property type="entry name" value="DPM1_like"/>
    <property type="match status" value="1"/>
</dbReference>
<keyword evidence="15 22" id="KW-0472">Membrane</keyword>
<evidence type="ECO:0000256" key="8">
    <source>
        <dbReference type="ARBA" id="ARBA00012704"/>
    </source>
</evidence>
<dbReference type="SUPFAM" id="SSF53448">
    <property type="entry name" value="Nucleotide-diphospho-sugar transferases"/>
    <property type="match status" value="1"/>
</dbReference>
<dbReference type="GO" id="GO:0006488">
    <property type="term" value="P:dolichol-linked oligosaccharide biosynthetic process"/>
    <property type="evidence" value="ECO:0007669"/>
    <property type="project" value="TreeGrafter"/>
</dbReference>
<dbReference type="PANTHER" id="PTHR43398">
    <property type="entry name" value="DOLICHOL-PHOSPHATE MANNOSYLTRANSFERASE SUBUNIT 1"/>
    <property type="match status" value="1"/>
</dbReference>
<dbReference type="InterPro" id="IPR039528">
    <property type="entry name" value="DPM1-like"/>
</dbReference>
<evidence type="ECO:0000256" key="5">
    <source>
        <dbReference type="ARBA" id="ARBA00004308"/>
    </source>
</evidence>
<dbReference type="PANTHER" id="PTHR43398:SF1">
    <property type="entry name" value="DOLICHOL-PHOSPHATE MANNOSYLTRANSFERASE SUBUNIT 1"/>
    <property type="match status" value="1"/>
</dbReference>
<organism evidence="25">
    <name type="scientific">Ignisphaera aggregans</name>
    <dbReference type="NCBI Taxonomy" id="334771"/>
    <lineage>
        <taxon>Archaea</taxon>
        <taxon>Thermoproteota</taxon>
        <taxon>Thermoprotei</taxon>
        <taxon>Desulfurococcales</taxon>
        <taxon>Desulfurococcaceae</taxon>
        <taxon>Ignisphaera</taxon>
    </lineage>
</organism>
<dbReference type="GO" id="GO:0046872">
    <property type="term" value="F:metal ion binding"/>
    <property type="evidence" value="ECO:0007669"/>
    <property type="project" value="UniProtKB-KW"/>
</dbReference>
<evidence type="ECO:0000256" key="3">
    <source>
        <dbReference type="ARBA" id="ARBA00001946"/>
    </source>
</evidence>
<evidence type="ECO:0000313" key="25">
    <source>
        <dbReference type="EMBL" id="HHQ50474.1"/>
    </source>
</evidence>
<dbReference type="GO" id="GO:0012505">
    <property type="term" value="C:endomembrane system"/>
    <property type="evidence" value="ECO:0007669"/>
    <property type="project" value="UniProtKB-SubCell"/>
</dbReference>
<keyword evidence="9" id="KW-0328">Glycosyltransferase</keyword>
<evidence type="ECO:0000256" key="4">
    <source>
        <dbReference type="ARBA" id="ARBA00004141"/>
    </source>
</evidence>
<keyword evidence="11 22" id="KW-0812">Transmembrane</keyword>
<feature type="domain" description="GtrA/DPMS transmembrane" evidence="24">
    <location>
        <begin position="238"/>
        <end position="353"/>
    </location>
</feature>
<evidence type="ECO:0000256" key="15">
    <source>
        <dbReference type="ARBA" id="ARBA00023136"/>
    </source>
</evidence>
<keyword evidence="12" id="KW-0479">Metal-binding</keyword>
<evidence type="ECO:0000256" key="19">
    <source>
        <dbReference type="ARBA" id="ARBA00082336"/>
    </source>
</evidence>
<dbReference type="Pfam" id="PF00535">
    <property type="entry name" value="Glycos_transf_2"/>
    <property type="match status" value="1"/>
</dbReference>
<evidence type="ECO:0000256" key="22">
    <source>
        <dbReference type="SAM" id="Phobius"/>
    </source>
</evidence>
<dbReference type="EC" id="2.4.1.83" evidence="8"/>
<evidence type="ECO:0000259" key="23">
    <source>
        <dbReference type="Pfam" id="PF00535"/>
    </source>
</evidence>
<evidence type="ECO:0000256" key="11">
    <source>
        <dbReference type="ARBA" id="ARBA00022692"/>
    </source>
</evidence>
<dbReference type="InterPro" id="IPR007267">
    <property type="entry name" value="GtrA_DPMS_TM"/>
</dbReference>
<dbReference type="Gene3D" id="3.90.550.10">
    <property type="entry name" value="Spore Coat Polysaccharide Biosynthesis Protein SpsA, Chain A"/>
    <property type="match status" value="1"/>
</dbReference>
<dbReference type="InterPro" id="IPR029044">
    <property type="entry name" value="Nucleotide-diphossugar_trans"/>
</dbReference>
<dbReference type="AlphaFoldDB" id="A0A7J3Z6L2"/>
<feature type="transmembrane region" description="Helical" evidence="22">
    <location>
        <begin position="330"/>
        <end position="347"/>
    </location>
</feature>
<dbReference type="GO" id="GO:0000271">
    <property type="term" value="P:polysaccharide biosynthetic process"/>
    <property type="evidence" value="ECO:0007669"/>
    <property type="project" value="InterPro"/>
</dbReference>
<proteinExistence type="inferred from homology"/>
<keyword evidence="10 25" id="KW-0808">Transferase</keyword>
<dbReference type="GO" id="GO:0006506">
    <property type="term" value="P:GPI anchor biosynthetic process"/>
    <property type="evidence" value="ECO:0007669"/>
    <property type="project" value="TreeGrafter"/>
</dbReference>
<evidence type="ECO:0000256" key="7">
    <source>
        <dbReference type="ARBA" id="ARBA00006739"/>
    </source>
</evidence>
<evidence type="ECO:0000256" key="20">
    <source>
        <dbReference type="ARBA" id="ARBA00082614"/>
    </source>
</evidence>
<comment type="subcellular location">
    <subcellularLocation>
        <location evidence="5">Endomembrane system</location>
    </subcellularLocation>
    <subcellularLocation>
        <location evidence="4">Membrane</location>
        <topology evidence="4">Multi-pass membrane protein</topology>
    </subcellularLocation>
</comment>
<evidence type="ECO:0000256" key="13">
    <source>
        <dbReference type="ARBA" id="ARBA00022842"/>
    </source>
</evidence>
<dbReference type="FunFam" id="3.90.550.10:FF:000119">
    <property type="entry name" value="Dolichol-phosphate mannosyltransferase subunit 1"/>
    <property type="match status" value="1"/>
</dbReference>
<evidence type="ECO:0000256" key="21">
    <source>
        <dbReference type="ARBA" id="ARBA00083744"/>
    </source>
</evidence>
<dbReference type="GO" id="GO:0004582">
    <property type="term" value="F:dolichyl-phosphate beta-D-mannosyltransferase activity"/>
    <property type="evidence" value="ECO:0007669"/>
    <property type="project" value="UniProtKB-EC"/>
</dbReference>
<keyword evidence="16" id="KW-0464">Manganese</keyword>
<accession>A0A7J3Z6L2</accession>
<feature type="domain" description="Glycosyltransferase 2-like" evidence="23">
    <location>
        <begin position="6"/>
        <end position="174"/>
    </location>
</feature>
<dbReference type="GO" id="GO:0035269">
    <property type="term" value="P:protein O-linked glycosylation via mannose"/>
    <property type="evidence" value="ECO:0007669"/>
    <property type="project" value="TreeGrafter"/>
</dbReference>
<evidence type="ECO:0000259" key="24">
    <source>
        <dbReference type="Pfam" id="PF04138"/>
    </source>
</evidence>
<dbReference type="EMBL" id="DRYQ01000054">
    <property type="protein sequence ID" value="HHQ50474.1"/>
    <property type="molecule type" value="Genomic_DNA"/>
</dbReference>